<dbReference type="AlphaFoldDB" id="A0A8C9AXH9"/>
<evidence type="ECO:0000313" key="2">
    <source>
        <dbReference type="Ensembl" id="ENSPSMP00000037210.1"/>
    </source>
</evidence>
<evidence type="ECO:0000256" key="1">
    <source>
        <dbReference type="SAM" id="MobiDB-lite"/>
    </source>
</evidence>
<name>A0A8C9AXH9_PROSS</name>
<dbReference type="Ensembl" id="ENSPSMT00000042862.1">
    <property type="protein sequence ID" value="ENSPSMP00000037210.1"/>
    <property type="gene ID" value="ENSPSMG00000025579.1"/>
</dbReference>
<accession>A0A8C9AXH9</accession>
<keyword evidence="3" id="KW-1185">Reference proteome</keyword>
<proteinExistence type="predicted"/>
<organism evidence="2 3">
    <name type="scientific">Prolemur simus</name>
    <name type="common">Greater bamboo lemur</name>
    <name type="synonym">Hapalemur simus</name>
    <dbReference type="NCBI Taxonomy" id="1328070"/>
    <lineage>
        <taxon>Eukaryota</taxon>
        <taxon>Metazoa</taxon>
        <taxon>Chordata</taxon>
        <taxon>Craniata</taxon>
        <taxon>Vertebrata</taxon>
        <taxon>Euteleostomi</taxon>
        <taxon>Mammalia</taxon>
        <taxon>Eutheria</taxon>
        <taxon>Euarchontoglires</taxon>
        <taxon>Primates</taxon>
        <taxon>Strepsirrhini</taxon>
        <taxon>Lemuriformes</taxon>
        <taxon>Lemuridae</taxon>
        <taxon>Prolemur</taxon>
    </lineage>
</organism>
<reference evidence="2" key="2">
    <citation type="submission" date="2025-09" db="UniProtKB">
        <authorList>
            <consortium name="Ensembl"/>
        </authorList>
    </citation>
    <scope>IDENTIFICATION</scope>
</reference>
<reference evidence="2" key="1">
    <citation type="submission" date="2025-08" db="UniProtKB">
        <authorList>
            <consortium name="Ensembl"/>
        </authorList>
    </citation>
    <scope>IDENTIFICATION</scope>
</reference>
<evidence type="ECO:0000313" key="3">
    <source>
        <dbReference type="Proteomes" id="UP000694414"/>
    </source>
</evidence>
<protein>
    <submittedName>
        <fullName evidence="2">Uncharacterized protein</fullName>
    </submittedName>
</protein>
<feature type="region of interest" description="Disordered" evidence="1">
    <location>
        <begin position="1"/>
        <end position="31"/>
    </location>
</feature>
<dbReference type="Proteomes" id="UP000694414">
    <property type="component" value="Unplaced"/>
</dbReference>
<sequence>MGPPLPLPKVHGAPARSGGRRAPRSGGGGAHMAVDAAACSRVSGAEPRSPISWKLWLFYSRCYCQEVISSVTGLREL</sequence>